<keyword evidence="2" id="KW-1185">Reference proteome</keyword>
<gene>
    <name evidence="1" type="ordered locus">Tresu_1751</name>
</gene>
<dbReference type="OrthoDB" id="364764at2"/>
<dbReference type="HOGENOM" id="CLU_1805332_0_0_12"/>
<reference evidence="2" key="2">
    <citation type="submission" date="2011-04" db="EMBL/GenBank/DDBJ databases">
        <title>The complete genome of chromosome of Treponema succinifaciens DSM 2489.</title>
        <authorList>
            <person name="Lucas S."/>
            <person name="Copeland A."/>
            <person name="Lapidus A."/>
            <person name="Bruce D."/>
            <person name="Goodwin L."/>
            <person name="Pitluck S."/>
            <person name="Peters L."/>
            <person name="Kyrpides N."/>
            <person name="Mavromatis K."/>
            <person name="Ivanova N."/>
            <person name="Ovchinnikova G."/>
            <person name="Teshima H."/>
            <person name="Detter J.C."/>
            <person name="Tapia R."/>
            <person name="Han C."/>
            <person name="Land M."/>
            <person name="Hauser L."/>
            <person name="Markowitz V."/>
            <person name="Cheng J.-F."/>
            <person name="Hugenholtz P."/>
            <person name="Woyke T."/>
            <person name="Wu D."/>
            <person name="Gronow S."/>
            <person name="Wellnitz S."/>
            <person name="Brambilla E."/>
            <person name="Klenk H.-P."/>
            <person name="Eisen J.A."/>
        </authorList>
    </citation>
    <scope>NUCLEOTIDE SEQUENCE [LARGE SCALE GENOMIC DNA]</scope>
    <source>
        <strain evidence="2">ATCC 33096 / DSM 2489 / 6091</strain>
    </source>
</reference>
<dbReference type="GeneID" id="302998896"/>
<evidence type="ECO:0000313" key="2">
    <source>
        <dbReference type="Proteomes" id="UP000006852"/>
    </source>
</evidence>
<dbReference type="Proteomes" id="UP000006852">
    <property type="component" value="Chromosome"/>
</dbReference>
<dbReference type="AlphaFoldDB" id="F2NT51"/>
<dbReference type="STRING" id="869209.Tresu_1751"/>
<proteinExistence type="predicted"/>
<name>F2NT51_TRES6</name>
<reference evidence="1 2" key="1">
    <citation type="journal article" date="2011" name="Stand. Genomic Sci.">
        <title>Complete genome sequence of Treponema succinifaciens type strain (6091).</title>
        <authorList>
            <person name="Han C."/>
            <person name="Gronow S."/>
            <person name="Teshima H."/>
            <person name="Lapidus A."/>
            <person name="Nolan M."/>
            <person name="Lucas S."/>
            <person name="Hammon N."/>
            <person name="Deshpande S."/>
            <person name="Cheng J.F."/>
            <person name="Zeytun A."/>
            <person name="Tapia R."/>
            <person name="Goodwin L."/>
            <person name="Pitluck S."/>
            <person name="Liolios K."/>
            <person name="Pagani I."/>
            <person name="Ivanova N."/>
            <person name="Mavromatis K."/>
            <person name="Mikhailova N."/>
            <person name="Huntemann M."/>
            <person name="Pati A."/>
            <person name="Chen A."/>
            <person name="Palaniappan K."/>
            <person name="Land M."/>
            <person name="Hauser L."/>
            <person name="Brambilla E.M."/>
            <person name="Rohde M."/>
            <person name="Goker M."/>
            <person name="Woyke T."/>
            <person name="Bristow J."/>
            <person name="Eisen J.A."/>
            <person name="Markowitz V."/>
            <person name="Hugenholtz P."/>
            <person name="Kyrpides N.C."/>
            <person name="Klenk H.P."/>
            <person name="Detter J.C."/>
        </authorList>
    </citation>
    <scope>NUCLEOTIDE SEQUENCE [LARGE SCALE GENOMIC DNA]</scope>
    <source>
        <strain evidence="2">ATCC 33096 / DSM 2489 / 6091</strain>
    </source>
</reference>
<dbReference type="KEGG" id="tsu:Tresu_1751"/>
<dbReference type="EMBL" id="CP002631">
    <property type="protein sequence ID" value="AEB14642.1"/>
    <property type="molecule type" value="Genomic_DNA"/>
</dbReference>
<sequence length="146" mass="17099">MKNNKKESYVKYGVLKQLRMTEQMENLIKSKALEHNTTESEIIRQALSNYINRSMSDSEIVHASLVENSRKIRYLENKVELLALIVMQQTKFIMKMFPNRQINSDEFVNIEYERFVRDCTKILKSNHSGVLESMILDAYEQGGDQS</sequence>
<dbReference type="RefSeq" id="WP_013701923.1">
    <property type="nucleotide sequence ID" value="NC_015385.1"/>
</dbReference>
<organism evidence="1 2">
    <name type="scientific">Treponema succinifaciens (strain ATCC 33096 / DSM 2489 / 6091)</name>
    <dbReference type="NCBI Taxonomy" id="869209"/>
    <lineage>
        <taxon>Bacteria</taxon>
        <taxon>Pseudomonadati</taxon>
        <taxon>Spirochaetota</taxon>
        <taxon>Spirochaetia</taxon>
        <taxon>Spirochaetales</taxon>
        <taxon>Treponemataceae</taxon>
        <taxon>Treponema</taxon>
    </lineage>
</organism>
<evidence type="ECO:0000313" key="1">
    <source>
        <dbReference type="EMBL" id="AEB14642.1"/>
    </source>
</evidence>
<accession>F2NT51</accession>
<protein>
    <submittedName>
        <fullName evidence="1">Uncharacterized protein</fullName>
    </submittedName>
</protein>